<dbReference type="SUPFAM" id="SSF52540">
    <property type="entry name" value="P-loop containing nucleoside triphosphate hydrolases"/>
    <property type="match status" value="1"/>
</dbReference>
<dbReference type="KEGG" id="dalk:DSCA_38930"/>
<dbReference type="PROSITE" id="PS00688">
    <property type="entry name" value="SIGMA54_INTERACT_3"/>
    <property type="match status" value="1"/>
</dbReference>
<dbReference type="FunFam" id="3.40.50.300:FF:000006">
    <property type="entry name" value="DNA-binding transcriptional regulator NtrC"/>
    <property type="match status" value="1"/>
</dbReference>
<dbReference type="InterPro" id="IPR002078">
    <property type="entry name" value="Sigma_54_int"/>
</dbReference>
<dbReference type="Gene3D" id="1.10.8.60">
    <property type="match status" value="1"/>
</dbReference>
<evidence type="ECO:0000256" key="4">
    <source>
        <dbReference type="ARBA" id="ARBA00023125"/>
    </source>
</evidence>
<keyword evidence="6" id="KW-0597">Phosphoprotein</keyword>
<dbReference type="SUPFAM" id="SSF46689">
    <property type="entry name" value="Homeodomain-like"/>
    <property type="match status" value="1"/>
</dbReference>
<protein>
    <submittedName>
        <fullName evidence="9">Sigma-54-dependent Fis family transcriptional regulator</fullName>
    </submittedName>
</protein>
<evidence type="ECO:0000256" key="1">
    <source>
        <dbReference type="ARBA" id="ARBA00022741"/>
    </source>
</evidence>
<organism evidence="9 10">
    <name type="scientific">Desulfosarcina alkanivorans</name>
    <dbReference type="NCBI Taxonomy" id="571177"/>
    <lineage>
        <taxon>Bacteria</taxon>
        <taxon>Pseudomonadati</taxon>
        <taxon>Thermodesulfobacteriota</taxon>
        <taxon>Desulfobacteria</taxon>
        <taxon>Desulfobacterales</taxon>
        <taxon>Desulfosarcinaceae</taxon>
        <taxon>Desulfosarcina</taxon>
    </lineage>
</organism>
<dbReference type="GO" id="GO:0006355">
    <property type="term" value="P:regulation of DNA-templated transcription"/>
    <property type="evidence" value="ECO:0007669"/>
    <property type="project" value="InterPro"/>
</dbReference>
<dbReference type="GO" id="GO:0043565">
    <property type="term" value="F:sequence-specific DNA binding"/>
    <property type="evidence" value="ECO:0007669"/>
    <property type="project" value="InterPro"/>
</dbReference>
<keyword evidence="10" id="KW-1185">Reference proteome</keyword>
<dbReference type="InterPro" id="IPR025944">
    <property type="entry name" value="Sigma_54_int_dom_CS"/>
</dbReference>
<dbReference type="InterPro" id="IPR025943">
    <property type="entry name" value="Sigma_54_int_dom_ATP-bd_2"/>
</dbReference>
<dbReference type="Gene3D" id="3.40.50.300">
    <property type="entry name" value="P-loop containing nucleotide triphosphate hydrolases"/>
    <property type="match status" value="1"/>
</dbReference>
<dbReference type="InterPro" id="IPR001789">
    <property type="entry name" value="Sig_transdc_resp-reg_receiver"/>
</dbReference>
<dbReference type="InterPro" id="IPR011006">
    <property type="entry name" value="CheY-like_superfamily"/>
</dbReference>
<dbReference type="Pfam" id="PF02954">
    <property type="entry name" value="HTH_8"/>
    <property type="match status" value="1"/>
</dbReference>
<dbReference type="InterPro" id="IPR058031">
    <property type="entry name" value="AAA_lid_NorR"/>
</dbReference>
<keyword evidence="1" id="KW-0547">Nucleotide-binding</keyword>
<dbReference type="GO" id="GO:0000160">
    <property type="term" value="P:phosphorelay signal transduction system"/>
    <property type="evidence" value="ECO:0007669"/>
    <property type="project" value="InterPro"/>
</dbReference>
<dbReference type="RefSeq" id="WP_155317950.1">
    <property type="nucleotide sequence ID" value="NZ_AP021874.1"/>
</dbReference>
<dbReference type="SUPFAM" id="SSF52172">
    <property type="entry name" value="CheY-like"/>
    <property type="match status" value="1"/>
</dbReference>
<dbReference type="InterPro" id="IPR009057">
    <property type="entry name" value="Homeodomain-like_sf"/>
</dbReference>
<dbReference type="PANTHER" id="PTHR32071">
    <property type="entry name" value="TRANSCRIPTIONAL REGULATORY PROTEIN"/>
    <property type="match status" value="1"/>
</dbReference>
<evidence type="ECO:0000259" key="7">
    <source>
        <dbReference type="PROSITE" id="PS50045"/>
    </source>
</evidence>
<dbReference type="PROSITE" id="PS50045">
    <property type="entry name" value="SIGMA54_INTERACT_4"/>
    <property type="match status" value="1"/>
</dbReference>
<dbReference type="Pfam" id="PF00158">
    <property type="entry name" value="Sigma54_activat"/>
    <property type="match status" value="1"/>
</dbReference>
<sequence>MKGRILVVDDERDMLLLLERIITEETDHQVETASDPMVALECVKAGGFDLVITDLKMPKMDGIRLLEGIKEIDPTLSVVVMTAFGTIETAVEATRKGACDYITKPFRRERILVTIENVISIQSITRENRALREALGKQNGFASLLGVTPVMRDIFDRIRQVAPTQGTVLITGPSGTGKELVAKAIHAHSRQKENRFITINCTAIPENVLESELFGHVKGAFTGAWKDKRGLVADAHGGTLFLDEIGDLSPILQTKLLRLLQEGEYRPVGGNVTRKADTRFISATNRHLRKEIARGRFREDLFYRLNVIHFELPSLAQRRGDIPLLGHHFLKKYAGINNKRISGIHPSAMQRLMALDYPGNVRELENIIERGVIFCRTETLMPEDLFLERERSQMIGALPPSLGQLPFKDAKDQMVAIFHRQYIDQLLRDHGGNVSRAAQKAGIQRQYLHRLMKEAGIVTDQYKGLPDHQSAEPEMN</sequence>
<dbReference type="Pfam" id="PF25601">
    <property type="entry name" value="AAA_lid_14"/>
    <property type="match status" value="1"/>
</dbReference>
<evidence type="ECO:0000256" key="6">
    <source>
        <dbReference type="PROSITE-ProRule" id="PRU00169"/>
    </source>
</evidence>
<evidence type="ECO:0000313" key="10">
    <source>
        <dbReference type="Proteomes" id="UP000427906"/>
    </source>
</evidence>
<dbReference type="PROSITE" id="PS50110">
    <property type="entry name" value="RESPONSE_REGULATORY"/>
    <property type="match status" value="1"/>
</dbReference>
<evidence type="ECO:0000256" key="2">
    <source>
        <dbReference type="ARBA" id="ARBA00022840"/>
    </source>
</evidence>
<keyword evidence="5" id="KW-0804">Transcription</keyword>
<dbReference type="InterPro" id="IPR003593">
    <property type="entry name" value="AAA+_ATPase"/>
</dbReference>
<dbReference type="PROSITE" id="PS00676">
    <property type="entry name" value="SIGMA54_INTERACT_2"/>
    <property type="match status" value="1"/>
</dbReference>
<feature type="domain" description="Sigma-54 factor interaction" evidence="7">
    <location>
        <begin position="144"/>
        <end position="373"/>
    </location>
</feature>
<dbReference type="Proteomes" id="UP000427906">
    <property type="component" value="Chromosome"/>
</dbReference>
<evidence type="ECO:0000256" key="5">
    <source>
        <dbReference type="ARBA" id="ARBA00023163"/>
    </source>
</evidence>
<proteinExistence type="predicted"/>
<dbReference type="SMART" id="SM00448">
    <property type="entry name" value="REC"/>
    <property type="match status" value="1"/>
</dbReference>
<dbReference type="EMBL" id="AP021874">
    <property type="protein sequence ID" value="BBO69963.1"/>
    <property type="molecule type" value="Genomic_DNA"/>
</dbReference>
<feature type="modified residue" description="4-aspartylphosphate" evidence="6">
    <location>
        <position position="54"/>
    </location>
</feature>
<keyword evidence="4" id="KW-0238">DNA-binding</keyword>
<keyword evidence="3" id="KW-0805">Transcription regulation</keyword>
<dbReference type="InterPro" id="IPR002197">
    <property type="entry name" value="HTH_Fis"/>
</dbReference>
<evidence type="ECO:0000313" key="9">
    <source>
        <dbReference type="EMBL" id="BBO69963.1"/>
    </source>
</evidence>
<dbReference type="SMART" id="SM00382">
    <property type="entry name" value="AAA"/>
    <property type="match status" value="1"/>
</dbReference>
<dbReference type="GO" id="GO:0005524">
    <property type="term" value="F:ATP binding"/>
    <property type="evidence" value="ECO:0007669"/>
    <property type="project" value="UniProtKB-KW"/>
</dbReference>
<gene>
    <name evidence="9" type="ORF">DSCA_38930</name>
</gene>
<dbReference type="Pfam" id="PF00072">
    <property type="entry name" value="Response_reg"/>
    <property type="match status" value="1"/>
</dbReference>
<evidence type="ECO:0000259" key="8">
    <source>
        <dbReference type="PROSITE" id="PS50110"/>
    </source>
</evidence>
<accession>A0A5K7YNI8</accession>
<dbReference type="AlphaFoldDB" id="A0A5K7YNI8"/>
<dbReference type="Gene3D" id="1.10.10.60">
    <property type="entry name" value="Homeodomain-like"/>
    <property type="match status" value="1"/>
</dbReference>
<name>A0A5K7YNI8_9BACT</name>
<dbReference type="CDD" id="cd00009">
    <property type="entry name" value="AAA"/>
    <property type="match status" value="1"/>
</dbReference>
<keyword evidence="2" id="KW-0067">ATP-binding</keyword>
<evidence type="ECO:0000256" key="3">
    <source>
        <dbReference type="ARBA" id="ARBA00023015"/>
    </source>
</evidence>
<dbReference type="InterPro" id="IPR027417">
    <property type="entry name" value="P-loop_NTPase"/>
</dbReference>
<dbReference type="OrthoDB" id="9763792at2"/>
<dbReference type="Gene3D" id="3.40.50.2300">
    <property type="match status" value="1"/>
</dbReference>
<feature type="domain" description="Response regulatory" evidence="8">
    <location>
        <begin position="4"/>
        <end position="119"/>
    </location>
</feature>
<reference evidence="9 10" key="1">
    <citation type="submission" date="2019-11" db="EMBL/GenBank/DDBJ databases">
        <title>Comparative genomics of hydrocarbon-degrading Desulfosarcina strains.</title>
        <authorList>
            <person name="Watanabe M."/>
            <person name="Kojima H."/>
            <person name="Fukui M."/>
        </authorList>
    </citation>
    <scope>NUCLEOTIDE SEQUENCE [LARGE SCALE GENOMIC DNA]</scope>
    <source>
        <strain evidence="9 10">PL12</strain>
    </source>
</reference>